<dbReference type="EMBL" id="GBRH01225783">
    <property type="protein sequence ID" value="JAD72112.1"/>
    <property type="molecule type" value="Transcribed_RNA"/>
</dbReference>
<name>A0A0A9CKV0_ARUDO</name>
<proteinExistence type="predicted"/>
<protein>
    <submittedName>
        <fullName evidence="1">Uncharacterized protein</fullName>
    </submittedName>
</protein>
<dbReference type="AlphaFoldDB" id="A0A0A9CKV0"/>
<evidence type="ECO:0000313" key="1">
    <source>
        <dbReference type="EMBL" id="JAD72112.1"/>
    </source>
</evidence>
<accession>A0A0A9CKV0</accession>
<sequence>MIMFNSNLLIPVTALARVSTVKNQ</sequence>
<reference evidence="1" key="1">
    <citation type="submission" date="2014-09" db="EMBL/GenBank/DDBJ databases">
        <authorList>
            <person name="Magalhaes I.L.F."/>
            <person name="Oliveira U."/>
            <person name="Santos F.R."/>
            <person name="Vidigal T.H.D.A."/>
            <person name="Brescovit A.D."/>
            <person name="Santos A.J."/>
        </authorList>
    </citation>
    <scope>NUCLEOTIDE SEQUENCE</scope>
    <source>
        <tissue evidence="1">Shoot tissue taken approximately 20 cm above the soil surface</tissue>
    </source>
</reference>
<reference evidence="1" key="2">
    <citation type="journal article" date="2015" name="Data Brief">
        <title>Shoot transcriptome of the giant reed, Arundo donax.</title>
        <authorList>
            <person name="Barrero R.A."/>
            <person name="Guerrero F.D."/>
            <person name="Moolhuijzen P."/>
            <person name="Goolsby J.A."/>
            <person name="Tidwell J."/>
            <person name="Bellgard S.E."/>
            <person name="Bellgard M.I."/>
        </authorList>
    </citation>
    <scope>NUCLEOTIDE SEQUENCE</scope>
    <source>
        <tissue evidence="1">Shoot tissue taken approximately 20 cm above the soil surface</tissue>
    </source>
</reference>
<organism evidence="1">
    <name type="scientific">Arundo donax</name>
    <name type="common">Giant reed</name>
    <name type="synonym">Donax arundinaceus</name>
    <dbReference type="NCBI Taxonomy" id="35708"/>
    <lineage>
        <taxon>Eukaryota</taxon>
        <taxon>Viridiplantae</taxon>
        <taxon>Streptophyta</taxon>
        <taxon>Embryophyta</taxon>
        <taxon>Tracheophyta</taxon>
        <taxon>Spermatophyta</taxon>
        <taxon>Magnoliopsida</taxon>
        <taxon>Liliopsida</taxon>
        <taxon>Poales</taxon>
        <taxon>Poaceae</taxon>
        <taxon>PACMAD clade</taxon>
        <taxon>Arundinoideae</taxon>
        <taxon>Arundineae</taxon>
        <taxon>Arundo</taxon>
    </lineage>
</organism>